<evidence type="ECO:0008006" key="3">
    <source>
        <dbReference type="Google" id="ProtNLM"/>
    </source>
</evidence>
<proteinExistence type="predicted"/>
<organism evidence="1 2">
    <name type="scientific">Roseovarius litoreus</name>
    <dbReference type="NCBI Taxonomy" id="1155722"/>
    <lineage>
        <taxon>Bacteria</taxon>
        <taxon>Pseudomonadati</taxon>
        <taxon>Pseudomonadota</taxon>
        <taxon>Alphaproteobacteria</taxon>
        <taxon>Rhodobacterales</taxon>
        <taxon>Roseobacteraceae</taxon>
        <taxon>Roseovarius</taxon>
    </lineage>
</organism>
<name>A0A1M7GLV9_9RHOB</name>
<protein>
    <recommendedName>
        <fullName evidence="3">Cold shock protein, CspA family</fullName>
    </recommendedName>
</protein>
<evidence type="ECO:0000313" key="2">
    <source>
        <dbReference type="Proteomes" id="UP000322545"/>
    </source>
</evidence>
<keyword evidence="2" id="KW-1185">Reference proteome</keyword>
<dbReference type="Proteomes" id="UP000322545">
    <property type="component" value="Unassembled WGS sequence"/>
</dbReference>
<dbReference type="RefSeq" id="WP_149779648.1">
    <property type="nucleotide sequence ID" value="NZ_FRCB01000005.1"/>
</dbReference>
<reference evidence="1 2" key="1">
    <citation type="submission" date="2016-11" db="EMBL/GenBank/DDBJ databases">
        <authorList>
            <person name="Varghese N."/>
            <person name="Submissions S."/>
        </authorList>
    </citation>
    <scope>NUCLEOTIDE SEQUENCE [LARGE SCALE GENOMIC DNA]</scope>
    <source>
        <strain evidence="1 2">DSM 28249</strain>
    </source>
</reference>
<gene>
    <name evidence="1" type="ORF">SAMN05443432_10568</name>
</gene>
<dbReference type="AlphaFoldDB" id="A0A1M7GLV9"/>
<evidence type="ECO:0000313" key="1">
    <source>
        <dbReference type="EMBL" id="SHM17181.1"/>
    </source>
</evidence>
<sequence length="126" mass="13494">MYGVVLWKDIEGSRAVIWCEDHGDLAFLSAEEGMHSGADLDAGDLIHFDVIWDGALRRANNAKLVASHAFPTLPKDLAACSAALMQPEDQAGACDGPNVVSFPATRQVEKPRLKVTPPVEAGRKAV</sequence>
<dbReference type="EMBL" id="FRCB01000005">
    <property type="protein sequence ID" value="SHM17181.1"/>
    <property type="molecule type" value="Genomic_DNA"/>
</dbReference>
<accession>A0A1M7GLV9</accession>